<organism evidence="1 2">
    <name type="scientific">Caenorhabditis japonica</name>
    <dbReference type="NCBI Taxonomy" id="281687"/>
    <lineage>
        <taxon>Eukaryota</taxon>
        <taxon>Metazoa</taxon>
        <taxon>Ecdysozoa</taxon>
        <taxon>Nematoda</taxon>
        <taxon>Chromadorea</taxon>
        <taxon>Rhabditida</taxon>
        <taxon>Rhabditina</taxon>
        <taxon>Rhabditomorpha</taxon>
        <taxon>Rhabditoidea</taxon>
        <taxon>Rhabditidae</taxon>
        <taxon>Peloderinae</taxon>
        <taxon>Caenorhabditis</taxon>
    </lineage>
</organism>
<sequence>MPQTLSIGFRSDEHASHSSTLIFFEAKKARVLLYTVFWPLPQCKRAPITLQKHPGQVKTSRFLILSQPTGIRGCVILLEDEAISTEEQDELLFWDVLT</sequence>
<dbReference type="Proteomes" id="UP000005237">
    <property type="component" value="Unassembled WGS sequence"/>
</dbReference>
<reference evidence="1" key="2">
    <citation type="submission" date="2022-06" db="UniProtKB">
        <authorList>
            <consortium name="EnsemblMetazoa"/>
        </authorList>
    </citation>
    <scope>IDENTIFICATION</scope>
    <source>
        <strain evidence="1">DF5081</strain>
    </source>
</reference>
<proteinExistence type="predicted"/>
<protein>
    <submittedName>
        <fullName evidence="1">Uncharacterized protein</fullName>
    </submittedName>
</protein>
<accession>A0A8R1ELM1</accession>
<dbReference type="AlphaFoldDB" id="A0A8R1ELM1"/>
<evidence type="ECO:0000313" key="2">
    <source>
        <dbReference type="Proteomes" id="UP000005237"/>
    </source>
</evidence>
<reference evidence="2" key="1">
    <citation type="submission" date="2010-08" db="EMBL/GenBank/DDBJ databases">
        <authorList>
            <consortium name="Caenorhabditis japonica Sequencing Consortium"/>
            <person name="Wilson R.K."/>
        </authorList>
    </citation>
    <scope>NUCLEOTIDE SEQUENCE [LARGE SCALE GENOMIC DNA]</scope>
    <source>
        <strain evidence="2">DF5081</strain>
    </source>
</reference>
<dbReference type="EnsemblMetazoa" id="CJA38393.1">
    <property type="protein sequence ID" value="CJA38393.1"/>
    <property type="gene ID" value="WBGene00214240"/>
</dbReference>
<name>A0A8R1ELM1_CAEJA</name>
<keyword evidence="2" id="KW-1185">Reference proteome</keyword>
<evidence type="ECO:0000313" key="1">
    <source>
        <dbReference type="EnsemblMetazoa" id="CJA38393.1"/>
    </source>
</evidence>